<proteinExistence type="predicted"/>
<feature type="compositionally biased region" description="Basic and acidic residues" evidence="1">
    <location>
        <begin position="57"/>
        <end position="75"/>
    </location>
</feature>
<dbReference type="Proteomes" id="UP000824229">
    <property type="component" value="Unassembled WGS sequence"/>
</dbReference>
<reference evidence="2" key="2">
    <citation type="submission" date="2021-04" db="EMBL/GenBank/DDBJ databases">
        <authorList>
            <person name="Gilroy R."/>
        </authorList>
    </citation>
    <scope>NUCLEOTIDE SEQUENCE</scope>
    <source>
        <strain evidence="2">B5-657</strain>
    </source>
</reference>
<gene>
    <name evidence="2" type="ORF">H9872_11015</name>
</gene>
<organism evidence="2 3">
    <name type="scientific">Candidatus Cellulosilyticum pullistercoris</name>
    <dbReference type="NCBI Taxonomy" id="2838521"/>
    <lineage>
        <taxon>Bacteria</taxon>
        <taxon>Bacillati</taxon>
        <taxon>Bacillota</taxon>
        <taxon>Clostridia</taxon>
        <taxon>Lachnospirales</taxon>
        <taxon>Cellulosilyticaceae</taxon>
        <taxon>Cellulosilyticum</taxon>
    </lineage>
</organism>
<evidence type="ECO:0000313" key="3">
    <source>
        <dbReference type="Proteomes" id="UP000824229"/>
    </source>
</evidence>
<reference evidence="2" key="1">
    <citation type="journal article" date="2021" name="PeerJ">
        <title>Extensive microbial diversity within the chicken gut microbiome revealed by metagenomics and culture.</title>
        <authorList>
            <person name="Gilroy R."/>
            <person name="Ravi A."/>
            <person name="Getino M."/>
            <person name="Pursley I."/>
            <person name="Horton D.L."/>
            <person name="Alikhan N.F."/>
            <person name="Baker D."/>
            <person name="Gharbi K."/>
            <person name="Hall N."/>
            <person name="Watson M."/>
            <person name="Adriaenssens E.M."/>
            <person name="Foster-Nyarko E."/>
            <person name="Jarju S."/>
            <person name="Secka A."/>
            <person name="Antonio M."/>
            <person name="Oren A."/>
            <person name="Chaudhuri R.R."/>
            <person name="La Ragione R."/>
            <person name="Hildebrand F."/>
            <person name="Pallen M.J."/>
        </authorList>
    </citation>
    <scope>NUCLEOTIDE SEQUENCE</scope>
    <source>
        <strain evidence="2">B5-657</strain>
    </source>
</reference>
<evidence type="ECO:0008006" key="4">
    <source>
        <dbReference type="Google" id="ProtNLM"/>
    </source>
</evidence>
<dbReference type="EMBL" id="JAHLFQ010000260">
    <property type="protein sequence ID" value="MBU3805266.1"/>
    <property type="molecule type" value="Genomic_DNA"/>
</dbReference>
<sequence length="150" mass="16421">MNNGHQQPVATVVKQAATKDNDDYETTLEKKLANMLVKMEGVGSVNVMVTTVSNEEKVLAEDTTSHTQRTEEKDQSGGTRVTENIQLANDVVLQNGNTPYVIKEYAPEIKGVFILAEGANDSVVKNQIIDAVSKLLDVPVHKISVEKKKN</sequence>
<feature type="region of interest" description="Disordered" evidence="1">
    <location>
        <begin position="57"/>
        <end position="79"/>
    </location>
</feature>
<evidence type="ECO:0000313" key="2">
    <source>
        <dbReference type="EMBL" id="MBU3805266.1"/>
    </source>
</evidence>
<dbReference type="AlphaFoldDB" id="A0A9E2KEL0"/>
<name>A0A9E2KEL0_9FIRM</name>
<evidence type="ECO:0000256" key="1">
    <source>
        <dbReference type="SAM" id="MobiDB-lite"/>
    </source>
</evidence>
<protein>
    <recommendedName>
        <fullName evidence="4">Stage III sporulation protein AG</fullName>
    </recommendedName>
</protein>
<comment type="caution">
    <text evidence="2">The sequence shown here is derived from an EMBL/GenBank/DDBJ whole genome shotgun (WGS) entry which is preliminary data.</text>
</comment>
<accession>A0A9E2KEL0</accession>